<evidence type="ECO:0000256" key="7">
    <source>
        <dbReference type="ARBA" id="ARBA00011738"/>
    </source>
</evidence>
<evidence type="ECO:0000259" key="21">
    <source>
        <dbReference type="PROSITE" id="PS51387"/>
    </source>
</evidence>
<dbReference type="GO" id="GO:0019637">
    <property type="term" value="P:organophosphate metabolic process"/>
    <property type="evidence" value="ECO:0007669"/>
    <property type="project" value="UniProtKB-ARBA"/>
</dbReference>
<dbReference type="GO" id="GO:0020037">
    <property type="term" value="F:heme binding"/>
    <property type="evidence" value="ECO:0007669"/>
    <property type="project" value="InterPro"/>
</dbReference>
<dbReference type="GO" id="GO:0016712">
    <property type="term" value="F:oxidoreductase activity, acting on paired donors, with incorporation or reduction of molecular oxygen, reduced flavin or flavoprotein as one donor, and incorporation of one atom of oxygen"/>
    <property type="evidence" value="ECO:0007669"/>
    <property type="project" value="InterPro"/>
</dbReference>
<dbReference type="InterPro" id="IPR036265">
    <property type="entry name" value="HIT-like_sf"/>
</dbReference>
<proteinExistence type="inferred from homology"/>
<keyword evidence="20" id="KW-1133">Transmembrane helix</keyword>
<gene>
    <name evidence="22" type="ORF">TRUGW13939_07691</name>
</gene>
<evidence type="ECO:0000256" key="13">
    <source>
        <dbReference type="ARBA" id="ARBA00022833"/>
    </source>
</evidence>
<sequence length="1259" mass="141484">MAVTMADLGQHPVLAFVLFSIVLLVVKNVYNSIRASQRARSLGCLPGVYGSSGPFGLGFFMTVAKAAKKGTRIQLHDSLYKTHGNTFKQKIPGNEILFTIEPENAKAILTTQFADFGLGHRARTFWPLLGDGIFNADGRTWSHARTLLRPQFTKDQVADLQLMDEHIKTFIEAIPKDKSLFDIQPLFFAFTNNSSTHFLFGESLAGPETSSGSGAVQFGRAFDKSLEWLSRRVSAQKLSFLVDGNKEYTSACKYVHDIADHYVRLALESRAEAKKSDRYIFLQALAKDTQDPKVLRDNILNLLIAGRDTTASLLSSVLFYLSHAPDAWKKLRQEILDEFGDVAHPTGEITHAKIKNMRYLRYVLNEALRLLPPVPINSRMAFKDTSLPLGGGPDGKSRVFVKQGTVIPFSLYTMHRRKDIWGEDAEEFDPERWARDGSHTWEYIPFNGGPRICLGQQYALIEASYMMIRLAQNFDTLRNDGGSRVPDAKVDLTLTHRNGVNVRLYSSSACTSNKKQDEPLSNPPSQFNPGYLDVAMGKHEDVVAKISRLVSQFHKANQPYRIFHGSTNSTRPRPNAQNQKFVDISALNNVLRVDDQAKKAYVEPNVPMDRLVEATLKHGLIPPVVMEFPGITAGGGYSGTSGESSSFRHGFFDRTIDSVEMVLPNGEVVKTSEQNKPDLFHGAAGAVGSLGVTTLIELNLIKAKKFVKVTYERKNSVAAAIEAFQKESADPENATFDYIDGIQFSPDHGVVVKGEMTDEKPADAPVKTFSNPWDPWFYLHAQEITKSNDVATEYVPLAEYLFRYDRGGFWTPYTGRMLNIGLWGFGPARQKEFVAKNRDLEHKLSELGGMKWLYAHTYSPEDEFWKDFDLFPIRQLAMADNVLDDISHRRFNPLRGSYVLVSPHRTKRPWQGQQESPSKTVLPSYDPACYLCPGNARAQGDANPQYTNTFVFVNDYSAVKEEQAEYKPHGDENESFFLRAEPVVGKCYVLTFSAAHNLTLADLSATEIVPVIDAWTEIYTSHLSPKNPLAQVAPATHLPPDAPTASLTKPKMQYRYMQIFENKGAAMGCSNPHPHGQVWTTSSLPEEPMVELEQLKKYRAEHGGKHLLGDYVALEVSKQERVVFENDGFVVLCPWWATWPFETMIISKTHKRALVDLNADEKVQLAEAIAEITRRYDNLFETHFPYSMGIHQAPLEGTDEEIESSWLHLHFYPPLLRSATVRKFLVGYEMMAEPQRDITPEQATSKLKACGGELYRKKL</sequence>
<name>A0A7H8R345_TALRU</name>
<dbReference type="EC" id="2.7.7.12" evidence="8 19"/>
<dbReference type="Gene3D" id="3.30.428.10">
    <property type="entry name" value="HIT-like"/>
    <property type="match status" value="2"/>
</dbReference>
<dbReference type="Pfam" id="PF01565">
    <property type="entry name" value="FAD_binding_4"/>
    <property type="match status" value="1"/>
</dbReference>
<dbReference type="InterPro" id="IPR016169">
    <property type="entry name" value="FAD-bd_PCMH_sub2"/>
</dbReference>
<dbReference type="PROSITE" id="PS00117">
    <property type="entry name" value="GAL_P_UDP_TRANSF_I"/>
    <property type="match status" value="1"/>
</dbReference>
<dbReference type="Proteomes" id="UP000509510">
    <property type="component" value="Chromosome IV"/>
</dbReference>
<dbReference type="InterPro" id="IPR001128">
    <property type="entry name" value="Cyt_P450"/>
</dbReference>
<evidence type="ECO:0000256" key="14">
    <source>
        <dbReference type="ARBA" id="ARBA00023002"/>
    </source>
</evidence>
<evidence type="ECO:0000256" key="10">
    <source>
        <dbReference type="ARBA" id="ARBA00022679"/>
    </source>
</evidence>
<feature type="transmembrane region" description="Helical" evidence="20">
    <location>
        <begin position="42"/>
        <end position="64"/>
    </location>
</feature>
<dbReference type="GO" id="GO:0008270">
    <property type="term" value="F:zinc ion binding"/>
    <property type="evidence" value="ECO:0007669"/>
    <property type="project" value="InterPro"/>
</dbReference>
<keyword evidence="20" id="KW-0472">Membrane</keyword>
<comment type="pathway">
    <text evidence="4 19">Carbohydrate metabolism; galactose metabolism.</text>
</comment>
<comment type="similarity">
    <text evidence="6 19">Belongs to the galactose-1-phosphate uridylyltransferase type 1 family.</text>
</comment>
<dbReference type="CDD" id="cd00608">
    <property type="entry name" value="GalT"/>
    <property type="match status" value="1"/>
</dbReference>
<evidence type="ECO:0000256" key="1">
    <source>
        <dbReference type="ARBA" id="ARBA00001107"/>
    </source>
</evidence>
<dbReference type="Gene3D" id="1.10.630.10">
    <property type="entry name" value="Cytochrome P450"/>
    <property type="match status" value="1"/>
</dbReference>
<feature type="domain" description="FAD-binding PCMH-type" evidence="21">
    <location>
        <begin position="527"/>
        <end position="703"/>
    </location>
</feature>
<reference evidence="23" key="1">
    <citation type="submission" date="2020-06" db="EMBL/GenBank/DDBJ databases">
        <title>A chromosome-scale genome assembly of Talaromyces rugulosus W13939.</title>
        <authorList>
            <person name="Wang B."/>
            <person name="Guo L."/>
            <person name="Ye K."/>
            <person name="Wang L."/>
        </authorList>
    </citation>
    <scope>NUCLEOTIDE SEQUENCE [LARGE SCALE GENOMIC DNA]</scope>
    <source>
        <strain evidence="23">W13939</strain>
    </source>
</reference>
<dbReference type="InterPro" id="IPR019779">
    <property type="entry name" value="GalP_UDPtransf1_His-AS"/>
</dbReference>
<protein>
    <recommendedName>
        <fullName evidence="9 19">Galactose-1-phosphate uridylyltransferase</fullName>
        <ecNumber evidence="8 19">2.7.7.12</ecNumber>
    </recommendedName>
</protein>
<dbReference type="InterPro" id="IPR005850">
    <property type="entry name" value="GalP_Utransf_C"/>
</dbReference>
<organism evidence="22 23">
    <name type="scientific">Talaromyces rugulosus</name>
    <name type="common">Penicillium rugulosum</name>
    <dbReference type="NCBI Taxonomy" id="121627"/>
    <lineage>
        <taxon>Eukaryota</taxon>
        <taxon>Fungi</taxon>
        <taxon>Dikarya</taxon>
        <taxon>Ascomycota</taxon>
        <taxon>Pezizomycotina</taxon>
        <taxon>Eurotiomycetes</taxon>
        <taxon>Eurotiomycetidae</taxon>
        <taxon>Eurotiales</taxon>
        <taxon>Trichocomaceae</taxon>
        <taxon>Talaromyces</taxon>
        <taxon>Talaromyces sect. Islandici</taxon>
    </lineage>
</organism>
<dbReference type="InterPro" id="IPR016166">
    <property type="entry name" value="FAD-bd_PCMH"/>
</dbReference>
<comment type="subunit">
    <text evidence="7">Homodimer.</text>
</comment>
<dbReference type="UniPathway" id="UPA00214"/>
<evidence type="ECO:0000313" key="22">
    <source>
        <dbReference type="EMBL" id="QKX60546.1"/>
    </source>
</evidence>
<dbReference type="SUPFAM" id="SSF48264">
    <property type="entry name" value="Cytochrome P450"/>
    <property type="match status" value="1"/>
</dbReference>
<dbReference type="GO" id="GO:0006796">
    <property type="term" value="P:phosphate-containing compound metabolic process"/>
    <property type="evidence" value="ECO:0007669"/>
    <property type="project" value="UniProtKB-ARBA"/>
</dbReference>
<dbReference type="PANTHER" id="PTHR24287:SF18">
    <property type="entry name" value="CYTOCHROME P450 MONOOXYGENASE APDE-RELATED"/>
    <property type="match status" value="1"/>
</dbReference>
<dbReference type="FunFam" id="3.30.428.10:FF:000009">
    <property type="entry name" value="Galactose-1-phosphate uridylyltransferase"/>
    <property type="match status" value="1"/>
</dbReference>
<dbReference type="RefSeq" id="XP_035346722.1">
    <property type="nucleotide sequence ID" value="XM_035490829.1"/>
</dbReference>
<dbReference type="EMBL" id="CP055901">
    <property type="protein sequence ID" value="QKX60546.1"/>
    <property type="molecule type" value="Genomic_DNA"/>
</dbReference>
<evidence type="ECO:0000256" key="18">
    <source>
        <dbReference type="ARBA" id="ARBA00023277"/>
    </source>
</evidence>
<keyword evidence="15" id="KW-0408">Iron</keyword>
<evidence type="ECO:0000256" key="6">
    <source>
        <dbReference type="ARBA" id="ARBA00010951"/>
    </source>
</evidence>
<dbReference type="InterPro" id="IPR036318">
    <property type="entry name" value="FAD-bd_PCMH-like_sf"/>
</dbReference>
<evidence type="ECO:0000256" key="5">
    <source>
        <dbReference type="ARBA" id="ARBA00010617"/>
    </source>
</evidence>
<dbReference type="GO" id="GO:0005506">
    <property type="term" value="F:iron ion binding"/>
    <property type="evidence" value="ECO:0007669"/>
    <property type="project" value="InterPro"/>
</dbReference>
<evidence type="ECO:0000256" key="9">
    <source>
        <dbReference type="ARBA" id="ARBA00016340"/>
    </source>
</evidence>
<accession>A0A7H8R345</accession>
<dbReference type="InterPro" id="IPR047146">
    <property type="entry name" value="Cyt_P450_E_CYP52_fungi"/>
</dbReference>
<dbReference type="CDD" id="cd11063">
    <property type="entry name" value="CYP52"/>
    <property type="match status" value="1"/>
</dbReference>
<dbReference type="Pfam" id="PF00067">
    <property type="entry name" value="p450"/>
    <property type="match status" value="1"/>
</dbReference>
<evidence type="ECO:0000256" key="4">
    <source>
        <dbReference type="ARBA" id="ARBA00004947"/>
    </source>
</evidence>
<dbReference type="SUPFAM" id="SSF54197">
    <property type="entry name" value="HIT-like"/>
    <property type="match status" value="2"/>
</dbReference>
<keyword evidence="18 19" id="KW-0119">Carbohydrate metabolism</keyword>
<evidence type="ECO:0000256" key="15">
    <source>
        <dbReference type="ARBA" id="ARBA00023004"/>
    </source>
</evidence>
<evidence type="ECO:0000256" key="11">
    <source>
        <dbReference type="ARBA" id="ARBA00022695"/>
    </source>
</evidence>
<dbReference type="Gene3D" id="3.30.465.10">
    <property type="match status" value="1"/>
</dbReference>
<dbReference type="Pfam" id="PF02744">
    <property type="entry name" value="GalP_UDP_tr_C"/>
    <property type="match status" value="1"/>
</dbReference>
<evidence type="ECO:0000256" key="19">
    <source>
        <dbReference type="RuleBase" id="RU000506"/>
    </source>
</evidence>
<dbReference type="NCBIfam" id="TIGR00209">
    <property type="entry name" value="galT_1"/>
    <property type="match status" value="1"/>
</dbReference>
<keyword evidence="14" id="KW-0560">Oxidoreductase</keyword>
<dbReference type="InterPro" id="IPR006094">
    <property type="entry name" value="Oxid_FAD_bind_N"/>
</dbReference>
<dbReference type="PRINTS" id="PR00385">
    <property type="entry name" value="P450"/>
</dbReference>
<evidence type="ECO:0000313" key="23">
    <source>
        <dbReference type="Proteomes" id="UP000509510"/>
    </source>
</evidence>
<dbReference type="GO" id="GO:0008108">
    <property type="term" value="F:UDP-glucose:hexose-1-phosphate uridylyltransferase activity"/>
    <property type="evidence" value="ECO:0007669"/>
    <property type="project" value="UniProtKB-EC"/>
</dbReference>
<dbReference type="InterPro" id="IPR005849">
    <property type="entry name" value="GalP_Utransf_N"/>
</dbReference>
<dbReference type="AlphaFoldDB" id="A0A7H8R345"/>
<dbReference type="FunFam" id="3.30.428.10:FF:000001">
    <property type="entry name" value="Galactose-1-phosphate uridylyltransferase"/>
    <property type="match status" value="1"/>
</dbReference>
<dbReference type="PROSITE" id="PS51387">
    <property type="entry name" value="FAD_PCMH"/>
    <property type="match status" value="1"/>
</dbReference>
<comment type="catalytic activity">
    <reaction evidence="1 19">
        <text>alpha-D-galactose 1-phosphate + UDP-alpha-D-glucose = alpha-D-glucose 1-phosphate + UDP-alpha-D-galactose</text>
        <dbReference type="Rhea" id="RHEA:13989"/>
        <dbReference type="ChEBI" id="CHEBI:58336"/>
        <dbReference type="ChEBI" id="CHEBI:58601"/>
        <dbReference type="ChEBI" id="CHEBI:58885"/>
        <dbReference type="ChEBI" id="CHEBI:66914"/>
        <dbReference type="EC" id="2.7.7.12"/>
    </reaction>
</comment>
<dbReference type="SUPFAM" id="SSF56176">
    <property type="entry name" value="FAD-binding/transporter-associated domain-like"/>
    <property type="match status" value="1"/>
</dbReference>
<dbReference type="PANTHER" id="PTHR24287">
    <property type="entry name" value="P450, PUTATIVE (EUROFUNG)-RELATED"/>
    <property type="match status" value="1"/>
</dbReference>
<dbReference type="GO" id="GO:1901135">
    <property type="term" value="P:carbohydrate derivative metabolic process"/>
    <property type="evidence" value="ECO:0007669"/>
    <property type="project" value="UniProtKB-ARBA"/>
</dbReference>
<evidence type="ECO:0000256" key="16">
    <source>
        <dbReference type="ARBA" id="ARBA00023033"/>
    </source>
</evidence>
<dbReference type="PRINTS" id="PR01239">
    <property type="entry name" value="EP450IICYP52"/>
</dbReference>
<keyword evidence="17 19" id="KW-0299">Galactose metabolism</keyword>
<comment type="similarity">
    <text evidence="5">Belongs to the cytochrome P450 family.</text>
</comment>
<evidence type="ECO:0000256" key="12">
    <source>
        <dbReference type="ARBA" id="ARBA00022723"/>
    </source>
</evidence>
<dbReference type="GeneID" id="55995181"/>
<dbReference type="KEGG" id="trg:TRUGW13939_07691"/>
<dbReference type="FunFam" id="3.30.465.10:FF:000031">
    <property type="entry name" value="FAD binding domain protein"/>
    <property type="match status" value="1"/>
</dbReference>
<dbReference type="PROSITE" id="PS00086">
    <property type="entry name" value="CYTOCHROME_P450"/>
    <property type="match status" value="1"/>
</dbReference>
<evidence type="ECO:0000256" key="2">
    <source>
        <dbReference type="ARBA" id="ARBA00001947"/>
    </source>
</evidence>
<evidence type="ECO:0000256" key="8">
    <source>
        <dbReference type="ARBA" id="ARBA00012384"/>
    </source>
</evidence>
<comment type="cofactor">
    <cofactor evidence="3">
        <name>heme</name>
        <dbReference type="ChEBI" id="CHEBI:30413"/>
    </cofactor>
</comment>
<dbReference type="InterPro" id="IPR036396">
    <property type="entry name" value="Cyt_P450_sf"/>
</dbReference>
<keyword evidence="13" id="KW-0862">Zinc</keyword>
<keyword evidence="10 19" id="KW-0808">Transferase</keyword>
<keyword evidence="20" id="KW-0812">Transmembrane</keyword>
<comment type="cofactor">
    <cofactor evidence="2">
        <name>Zn(2+)</name>
        <dbReference type="ChEBI" id="CHEBI:29105"/>
    </cofactor>
</comment>
<evidence type="ECO:0000256" key="3">
    <source>
        <dbReference type="ARBA" id="ARBA00001971"/>
    </source>
</evidence>
<dbReference type="Pfam" id="PF01087">
    <property type="entry name" value="GalP_UDP_transf"/>
    <property type="match status" value="1"/>
</dbReference>
<dbReference type="GO" id="GO:0071949">
    <property type="term" value="F:FAD binding"/>
    <property type="evidence" value="ECO:0007669"/>
    <property type="project" value="InterPro"/>
</dbReference>
<dbReference type="InterPro" id="IPR017972">
    <property type="entry name" value="Cyt_P450_CS"/>
</dbReference>
<dbReference type="GO" id="GO:0006012">
    <property type="term" value="P:galactose metabolic process"/>
    <property type="evidence" value="ECO:0007669"/>
    <property type="project" value="UniProtKB-UniPathway"/>
</dbReference>
<keyword evidence="16" id="KW-0503">Monooxygenase</keyword>
<evidence type="ECO:0000256" key="17">
    <source>
        <dbReference type="ARBA" id="ARBA00023144"/>
    </source>
</evidence>
<keyword evidence="11 19" id="KW-0548">Nucleotidyltransferase</keyword>
<dbReference type="InterPro" id="IPR002974">
    <property type="entry name" value="Cyt_P450_E_CYP52_ascomycetes"/>
</dbReference>
<evidence type="ECO:0000256" key="20">
    <source>
        <dbReference type="SAM" id="Phobius"/>
    </source>
</evidence>
<dbReference type="InterPro" id="IPR001937">
    <property type="entry name" value="GalP_UDPtransf1"/>
</dbReference>
<keyword evidence="23" id="KW-1185">Reference proteome</keyword>
<dbReference type="OrthoDB" id="415825at2759"/>
<feature type="transmembrane region" description="Helical" evidence="20">
    <location>
        <begin position="12"/>
        <end position="30"/>
    </location>
</feature>
<keyword evidence="12 19" id="KW-0479">Metal-binding</keyword>